<name>A0A134ANC3_9FUSO</name>
<sequence length="2370" mass="252577">MTNSITKIKQDLRAYAKRCKDVHYTEGLVITFLITGMLFAARNLFSDSAGTSIENQKQAISTSIKTIHQQVKATRKENDKLLKSTNLELIQLMEQGDHVVKAPWSSWQYGINYFNNNWNGIYKGRGDKKAKYPYEGVYTRSNDVFVRNTSPLSNQYKKLPSMGLAQTSYGLISNIREQEPLVSAKAEVAIIPRVVLKNPLNVVTPTMTEPNPTTPNIAIKPPKSIKIVEPTAPNVNPNLPEPNASPFVDYCFTGCGNSNSWVSADSRRSGGGATYYAGVDSSGNFNDLARPAQVIYINNSHNVNGHGFSFSNDATGVTMYLAGSSNGTRNVGNGSQVAGQIGIHSVADGKLANITANLYGRAAFHSIETWHAGHNLYDNVTVNLKGTDNTVFLIYPAVWDTLLLHYSPGTRNKRGNFNGTVNVTIPENATKNIIYNALGVQASFKIESRGDYVLEGQGNMVYSGYGYSPNYQNLTGSGNTYNNGKKTAVIEDTDGGTLATNQGISGTGMIPYIDLTKYVHSYGDDNIILYFANKNKNINGDPFIDSGSEINGYDRNAVLNRWKDSIVGIYQGEIRAKAVIGNKRKNTINGDEDQTDTIGTTYGGNKANGDNKYVETNVGIFARSGQRKDIVPSRDMSAILNFDQDNVHSLQINDVDIQFGKYSKSGIMFVSEYGTVMDVAMSTNNNKIITNISTDIKDHGSLGGATAGTISADNKTNTAATGTIIAYSNGVWDNSKHSMSAATNTALKGKPSEINIGANVELSARYLKTGVDANGNETGINPIAYLAKDGGLVNAKGTTDAKGFGSIIAYAEGFDSNNQTTVSKVETTGKISAVDEWVSNDDKTVPYIYKNIGGLAKNKGHIDINGTAEINGIGALATGDGSIVNLNGANNVIRAGRTGGLAAFDKGVVNIAGTTKIEVKDIRYLDSKNVVQTSGSHDSTTPFYASGGGKINFNANTEIEMHNGLIIPDTSDTKFYSQTATPTSSATKYFNMGKVKYKIVGDKVTFGVFNNKSNVIWNGSTQDLASGLGFNGIITYDSSNPNPFVKTVFENSDITLDTTSTVPGSNNTNAAINLTLTPYTNEGFNAITAERSRITIASTQTINATTALNENIQGLSMGSNKNATSNTETAYINYGTVNNTGGTAAANIAGMNVSYGTITNKSGANVTVNHGAGIYGTNGSKLVNEAGATITVTDSGAAIAAKVTADTTRLLNYGTDKSGNTQTAIEITNEGNLVTTGMANPIGILAQNNRADEVDRSRMIINNKNNITLGDRGVGIIVTASSKTAGGNPLHGGTINLTGNGSSDIVTGATGTGIYAQNSNVNLLTNYGIETKEEGAGIYVKGNTSTINGPGKFEYKYNGSATGKGAGLAFGGSLAGESGNPDAKNYVDVDVVNATNTTGGIASLYATGGGTLTNYGTINASTVKGYNIIGDGRSIVNEGVLNVANSTNSSEPNIGIVVTGSGKAVNNKNIVAGDKSVGIYGLDAELGSNSVTTVGKEGIGIYSKGGTVKLLTGSTLNVGTDEGVGVYTVGNGQNVYSSGNINLAENSFGFVNVGNNNMVESNSNVSLHNNNIHIYSSDAAGRIYNKGNVTASGNRNYGVYAAGYSENSGHINMTTGLGNIGMYSKSGDAHNVAGGTITVGLSGTNPNYNPIDSRTGNLKDPTKPLDPVGTLYSVGMAAGYLERDPRTNLLVKDSAGNNIVHDQGRITNSGTINVVGKDSTGMYGAGSNTVITNAAGSFINLASDGAIGIFAEEGARVINRGTIQTTVDGLKDVKGVVLGQNSVLDNQGGKILIKNADTSVGVLLKGATIINRGTIEVRGGIGSTETQVFEQSSTGKPVSAFPNIISISAEPNAPEATITVNGQVVQPEPVKFNVISAPKQVSLSSIGIYVDTSGTEYTIPVVGLQNLTKEADLIIGSEAARRTTAKEIVIDDPNIIEPYNESMRSNGRVDKWNFYSGALTWAATATIIDASMSAFPGHVQINKMYLVKKPYTDWAGKDATPVDSTDTYNFLNGLEQRYGIEALGSRENQLFQKLNGIGNNEEVLLYQAFDEMMGHQYGNLQQRINATGSLLDKEFKYLKHDWRNPSKQNNKIKVFGMRDEYNTDTAGIIDYTSNAYGVAYVHEDEKIKMGNSNGWYAGAVTNRFKFKDIGKSKENQTILKAGVFKTMSPKKDYNGALQWTIGGDVFVGINDMKRRYLVVDDVFQTKSDYHSYGAALKTDLGYDVRLSERTHFRPYGALKMEYGRFNSIKEDRGEMRLEVKGNDYFSVKPEVGMEFRYVQPLAVRTNLTVGLTAAYENELGKVGDVSNKARVRYTTADWFGIRGEKEDRKGNGKFDLNVGVDNTRFGVTVNGGYDTKGKNVKAGIGFRAVY</sequence>
<feature type="domain" description="Autotransporter" evidence="2">
    <location>
        <begin position="2083"/>
        <end position="2370"/>
    </location>
</feature>
<dbReference type="Pfam" id="PF03797">
    <property type="entry name" value="Autotransporter"/>
    <property type="match status" value="1"/>
</dbReference>
<dbReference type="SMART" id="SM00869">
    <property type="entry name" value="Autotransporter"/>
    <property type="match status" value="1"/>
</dbReference>
<keyword evidence="1" id="KW-0472">Membrane</keyword>
<dbReference type="EMBL" id="LSDD01000030">
    <property type="protein sequence ID" value="KXB69201.1"/>
    <property type="molecule type" value="Genomic_DNA"/>
</dbReference>
<keyword evidence="1" id="KW-0812">Transmembrane</keyword>
<evidence type="ECO:0000313" key="3">
    <source>
        <dbReference type="EMBL" id="KXB69201.1"/>
    </source>
</evidence>
<dbReference type="InterPro" id="IPR053787">
    <property type="entry name" value="Autotransptr-assoc_N"/>
</dbReference>
<dbReference type="PATRIC" id="fig|157687.3.peg.450"/>
<dbReference type="OrthoDB" id="78031at2"/>
<dbReference type="InterPro" id="IPR036709">
    <property type="entry name" value="Autotransporte_beta_dom_sf"/>
</dbReference>
<dbReference type="SUPFAM" id="SSF103515">
    <property type="entry name" value="Autotransporter"/>
    <property type="match status" value="1"/>
</dbReference>
<proteinExistence type="predicted"/>
<feature type="transmembrane region" description="Helical" evidence="1">
    <location>
        <begin position="21"/>
        <end position="41"/>
    </location>
</feature>
<dbReference type="NCBIfam" id="NF033175">
    <property type="entry name" value="fuso_auto_Nterm"/>
    <property type="match status" value="1"/>
</dbReference>
<protein>
    <submittedName>
        <fullName evidence="3">Autotransporter beta-domain protein</fullName>
    </submittedName>
</protein>
<dbReference type="InterPro" id="IPR005546">
    <property type="entry name" value="Autotransporte_beta"/>
</dbReference>
<reference evidence="4" key="1">
    <citation type="submission" date="2016-01" db="EMBL/GenBank/DDBJ databases">
        <authorList>
            <person name="Mitreva M."/>
            <person name="Pepin K.H."/>
            <person name="Mihindukulasuriya K.A."/>
            <person name="Fulton R."/>
            <person name="Fronick C."/>
            <person name="O'Laughlin M."/>
            <person name="Miner T."/>
            <person name="Herter B."/>
            <person name="Rosa B.A."/>
            <person name="Cordes M."/>
            <person name="Tomlinson C."/>
            <person name="Wollam A."/>
            <person name="Palsikar V.B."/>
            <person name="Mardis E.R."/>
            <person name="Wilson R.K."/>
        </authorList>
    </citation>
    <scope>NUCLEOTIDE SEQUENCE [LARGE SCALE GENOMIC DNA]</scope>
    <source>
        <strain evidence="4">KA00185</strain>
    </source>
</reference>
<comment type="caution">
    <text evidence="3">The sequence shown here is derived from an EMBL/GenBank/DDBJ whole genome shotgun (WGS) entry which is preliminary data.</text>
</comment>
<keyword evidence="1" id="KW-1133">Transmembrane helix</keyword>
<dbReference type="PROSITE" id="PS51208">
    <property type="entry name" value="AUTOTRANSPORTER"/>
    <property type="match status" value="1"/>
</dbReference>
<evidence type="ECO:0000259" key="2">
    <source>
        <dbReference type="PROSITE" id="PS51208"/>
    </source>
</evidence>
<organism evidence="3 4">
    <name type="scientific">Leptotrichia wadei</name>
    <dbReference type="NCBI Taxonomy" id="157687"/>
    <lineage>
        <taxon>Bacteria</taxon>
        <taxon>Fusobacteriati</taxon>
        <taxon>Fusobacteriota</taxon>
        <taxon>Fusobacteriia</taxon>
        <taxon>Fusobacteriales</taxon>
        <taxon>Leptotrichiaceae</taxon>
        <taxon>Leptotrichia</taxon>
    </lineage>
</organism>
<keyword evidence="4" id="KW-1185">Reference proteome</keyword>
<gene>
    <name evidence="3" type="ORF">HMPREF3180_00449</name>
</gene>
<dbReference type="RefSeq" id="WP_060917410.1">
    <property type="nucleotide sequence ID" value="NZ_KQ960022.1"/>
</dbReference>
<accession>A0A134ANC3</accession>
<dbReference type="Proteomes" id="UP000070483">
    <property type="component" value="Unassembled WGS sequence"/>
</dbReference>
<evidence type="ECO:0000256" key="1">
    <source>
        <dbReference type="SAM" id="Phobius"/>
    </source>
</evidence>
<evidence type="ECO:0000313" key="4">
    <source>
        <dbReference type="Proteomes" id="UP000070483"/>
    </source>
</evidence>